<dbReference type="EMBL" id="VCAU01000005">
    <property type="protein sequence ID" value="KAF9894139.1"/>
    <property type="molecule type" value="Genomic_DNA"/>
</dbReference>
<dbReference type="InterPro" id="IPR053037">
    <property type="entry name" value="Pericyclase_pydY-like"/>
</dbReference>
<gene>
    <name evidence="1" type="ORF">FE257_009112</name>
</gene>
<keyword evidence="2" id="KW-1185">Reference proteome</keyword>
<comment type="caution">
    <text evidence="1">The sequence shown here is derived from an EMBL/GenBank/DDBJ whole genome shotgun (WGS) entry which is preliminary data.</text>
</comment>
<name>A0AAD4CWQ9_ASPNN</name>
<protein>
    <submittedName>
        <fullName evidence="1">Uncharacterized protein</fullName>
    </submittedName>
</protein>
<organism evidence="1 2">
    <name type="scientific">Aspergillus nanangensis</name>
    <dbReference type="NCBI Taxonomy" id="2582783"/>
    <lineage>
        <taxon>Eukaryota</taxon>
        <taxon>Fungi</taxon>
        <taxon>Dikarya</taxon>
        <taxon>Ascomycota</taxon>
        <taxon>Pezizomycotina</taxon>
        <taxon>Eurotiomycetes</taxon>
        <taxon>Eurotiomycetidae</taxon>
        <taxon>Eurotiales</taxon>
        <taxon>Aspergillaceae</taxon>
        <taxon>Aspergillus</taxon>
        <taxon>Aspergillus subgen. Circumdati</taxon>
    </lineage>
</organism>
<dbReference type="Proteomes" id="UP001194746">
    <property type="component" value="Unassembled WGS sequence"/>
</dbReference>
<accession>A0AAD4CWQ9</accession>
<reference evidence="1" key="1">
    <citation type="journal article" date="2019" name="Beilstein J. Org. Chem.">
        <title>Nanangenines: drimane sesquiterpenoids as the dominant metabolite cohort of a novel Australian fungus, Aspergillus nanangensis.</title>
        <authorList>
            <person name="Lacey H.J."/>
            <person name="Gilchrist C.L.M."/>
            <person name="Crombie A."/>
            <person name="Kalaitzis J.A."/>
            <person name="Vuong D."/>
            <person name="Rutledge P.J."/>
            <person name="Turner P."/>
            <person name="Pitt J.I."/>
            <person name="Lacey E."/>
            <person name="Chooi Y.H."/>
            <person name="Piggott A.M."/>
        </authorList>
    </citation>
    <scope>NUCLEOTIDE SEQUENCE</scope>
    <source>
        <strain evidence="1">MST-FP2251</strain>
    </source>
</reference>
<evidence type="ECO:0000313" key="2">
    <source>
        <dbReference type="Proteomes" id="UP001194746"/>
    </source>
</evidence>
<sequence length="210" mass="23120">MEVPADISFRTIKGSWTMDNVSDDMDPIMKLQGVGWLTRKGIGAATLTLHASTAETTSSSGSPALNFILRQTLTGGIPGATEERIMDWTERERINHIYGNTLSRSQLVSGIKDADGAVRPELTLQSKPKSPEVEAELKEFLVGGTPYLAGDDVKELYVHDFGRNEASGWTAEQIWAFELIDSKPYLTRRVVVVKGDEHAKARLVFKLTGQ</sequence>
<dbReference type="PANTHER" id="PTHR38115:SF1">
    <property type="entry name" value="LIPOCALIN-LIKE DOMAIN-CONTAINING PROTEIN"/>
    <property type="match status" value="1"/>
</dbReference>
<dbReference type="PANTHER" id="PTHR38115">
    <property type="entry name" value="LIPOCALIN-LIKE DOMAIN-CONTAINING PROTEIN"/>
    <property type="match status" value="1"/>
</dbReference>
<reference evidence="1" key="2">
    <citation type="submission" date="2020-02" db="EMBL/GenBank/DDBJ databases">
        <authorList>
            <person name="Gilchrist C.L.M."/>
            <person name="Chooi Y.-H."/>
        </authorList>
    </citation>
    <scope>NUCLEOTIDE SEQUENCE</scope>
    <source>
        <strain evidence="1">MST-FP2251</strain>
    </source>
</reference>
<evidence type="ECO:0000313" key="1">
    <source>
        <dbReference type="EMBL" id="KAF9894139.1"/>
    </source>
</evidence>
<dbReference type="AlphaFoldDB" id="A0AAD4CWQ9"/>
<proteinExistence type="predicted"/>